<sequence length="515" mass="56854">MADRQTSLLLHGVADALPSLLGPSSVRLAALARGMFKGVHSFVRRSCLAEQPWLLVTTEDASFALRTGDGLLMPWPSDFQVDAVLCVAKIQHIFAMSSETADSKLCAWDQWDGQTKWQVQTGRKLLRPLYFLDNICALCAGCFEGVLLWDALSGVNLRQLATPLPADRIWYFDEPNLLCARSSEVLGLTSQLLVWSTCKWQTEKTTEISWEKTSTEMIMAVTCNHRHLFARLGATIHAWDATTGRELWRWKEQMLPRLPTVPTQIQHVSGRLYVAAGHFIFALDVDSGGLLFKIATVGSVVKAFPIDASSTCMASLIRSSGYALGFLDLSQGALQLATLKRGEIPKTSITWKSLVIVAITWDSCDDGSALLAWDFSNGSFLWDTCFEKTLQSLSSDSCCIFAGGVDFVSAVNPHDGSLLWATEIDGMAKALTLISPQRRKNAFPSSSEQSRKVSVDGQYFDLHPSTQAFCFVFSLRLAQGLRVPHDGKLMVIKAELWPLLFADSDVSGCQKAERR</sequence>
<evidence type="ECO:0000313" key="1">
    <source>
        <dbReference type="EMBL" id="CAK9043623.1"/>
    </source>
</evidence>
<organism evidence="1 2">
    <name type="scientific">Durusdinium trenchii</name>
    <dbReference type="NCBI Taxonomy" id="1381693"/>
    <lineage>
        <taxon>Eukaryota</taxon>
        <taxon>Sar</taxon>
        <taxon>Alveolata</taxon>
        <taxon>Dinophyceae</taxon>
        <taxon>Suessiales</taxon>
        <taxon>Symbiodiniaceae</taxon>
        <taxon>Durusdinium</taxon>
    </lineage>
</organism>
<dbReference type="Gene3D" id="2.130.10.10">
    <property type="entry name" value="YVTN repeat-like/Quinoprotein amine dehydrogenase"/>
    <property type="match status" value="1"/>
</dbReference>
<reference evidence="1 2" key="1">
    <citation type="submission" date="2024-02" db="EMBL/GenBank/DDBJ databases">
        <authorList>
            <person name="Chen Y."/>
            <person name="Shah S."/>
            <person name="Dougan E. K."/>
            <person name="Thang M."/>
            <person name="Chan C."/>
        </authorList>
    </citation>
    <scope>NUCLEOTIDE SEQUENCE [LARGE SCALE GENOMIC DNA]</scope>
</reference>
<protein>
    <submittedName>
        <fullName evidence="1">Uncharacterized protein</fullName>
    </submittedName>
</protein>
<dbReference type="InterPro" id="IPR002372">
    <property type="entry name" value="PQQ_rpt_dom"/>
</dbReference>
<comment type="caution">
    <text evidence="1">The sequence shown here is derived from an EMBL/GenBank/DDBJ whole genome shotgun (WGS) entry which is preliminary data.</text>
</comment>
<name>A0ABP0LXW2_9DINO</name>
<dbReference type="InterPro" id="IPR011047">
    <property type="entry name" value="Quinoprotein_ADH-like_sf"/>
</dbReference>
<dbReference type="Pfam" id="PF13360">
    <property type="entry name" value="PQQ_2"/>
    <property type="match status" value="1"/>
</dbReference>
<dbReference type="SUPFAM" id="SSF50998">
    <property type="entry name" value="Quinoprotein alcohol dehydrogenase-like"/>
    <property type="match status" value="1"/>
</dbReference>
<dbReference type="InterPro" id="IPR015943">
    <property type="entry name" value="WD40/YVTN_repeat-like_dom_sf"/>
</dbReference>
<dbReference type="Proteomes" id="UP001642484">
    <property type="component" value="Unassembled WGS sequence"/>
</dbReference>
<accession>A0ABP0LXW2</accession>
<keyword evidence="2" id="KW-1185">Reference proteome</keyword>
<gene>
    <name evidence="1" type="ORF">CCMP2556_LOCUS23079</name>
</gene>
<evidence type="ECO:0000313" key="2">
    <source>
        <dbReference type="Proteomes" id="UP001642484"/>
    </source>
</evidence>
<dbReference type="EMBL" id="CAXAMN010014525">
    <property type="protein sequence ID" value="CAK9043623.1"/>
    <property type="molecule type" value="Genomic_DNA"/>
</dbReference>
<proteinExistence type="predicted"/>